<dbReference type="RefSeq" id="WP_182301093.1">
    <property type="nucleotide sequence ID" value="NZ_CP041969.1"/>
</dbReference>
<dbReference type="Pfam" id="PF13376">
    <property type="entry name" value="OmdA"/>
    <property type="match status" value="1"/>
</dbReference>
<evidence type="ECO:0000313" key="3">
    <source>
        <dbReference type="Proteomes" id="UP000515679"/>
    </source>
</evidence>
<proteinExistence type="predicted"/>
<protein>
    <recommendedName>
        <fullName evidence="1">YdhG-like domain-containing protein</fullName>
    </recommendedName>
</protein>
<dbReference type="Proteomes" id="UP000515679">
    <property type="component" value="Chromosome"/>
</dbReference>
<dbReference type="Pfam" id="PF08818">
    <property type="entry name" value="DUF1801"/>
    <property type="match status" value="1"/>
</dbReference>
<evidence type="ECO:0000259" key="1">
    <source>
        <dbReference type="Pfam" id="PF08818"/>
    </source>
</evidence>
<organism evidence="2 3">
    <name type="scientific">Cohnella cholangitidis</name>
    <dbReference type="NCBI Taxonomy" id="2598458"/>
    <lineage>
        <taxon>Bacteria</taxon>
        <taxon>Bacillati</taxon>
        <taxon>Bacillota</taxon>
        <taxon>Bacilli</taxon>
        <taxon>Bacillales</taxon>
        <taxon>Paenibacillaceae</taxon>
        <taxon>Cohnella</taxon>
    </lineage>
</organism>
<gene>
    <name evidence="2" type="ORF">FPL14_29290</name>
</gene>
<name>A0A7G5C6G5_9BACL</name>
<dbReference type="AlphaFoldDB" id="A0A7G5C6G5"/>
<dbReference type="SUPFAM" id="SSF159888">
    <property type="entry name" value="YdhG-like"/>
    <property type="match status" value="1"/>
</dbReference>
<feature type="domain" description="YdhG-like" evidence="1">
    <location>
        <begin position="20"/>
        <end position="117"/>
    </location>
</feature>
<sequence length="198" mass="23387">MLKGERNTKIDPFFSKAKKWKEEFEKLREIVLDCELKEEFKWMHPCYTFRNKNVVLIHGFKEYCALLFHKGALLKDPHGILIQQTENVQAARQIRFTGVEEIEEMQLIIKTYIDEAIEVERAGLQVEYKKNTEYAIPEELQNKFVEIPEMKDAFEALTPGRQRAYILYFSAPKQSKTRESRVEKYLPHILNGKGLDDE</sequence>
<keyword evidence="3" id="KW-1185">Reference proteome</keyword>
<dbReference type="InterPro" id="IPR014922">
    <property type="entry name" value="YdhG-like"/>
</dbReference>
<dbReference type="KEGG" id="cchl:FPL14_29290"/>
<evidence type="ECO:0000313" key="2">
    <source>
        <dbReference type="EMBL" id="QMV44799.1"/>
    </source>
</evidence>
<dbReference type="InterPro" id="IPR016786">
    <property type="entry name" value="YdeI_bac"/>
</dbReference>
<dbReference type="EMBL" id="CP041969">
    <property type="protein sequence ID" value="QMV44799.1"/>
    <property type="molecule type" value="Genomic_DNA"/>
</dbReference>
<dbReference type="Gene3D" id="3.90.1150.200">
    <property type="match status" value="1"/>
</dbReference>
<dbReference type="PIRSF" id="PIRSF021308">
    <property type="entry name" value="UCP021308"/>
    <property type="match status" value="1"/>
</dbReference>
<reference evidence="2 3" key="1">
    <citation type="submission" date="2019-07" db="EMBL/GenBank/DDBJ databases">
        <authorList>
            <person name="Kim J.K."/>
            <person name="Cheong H.-M."/>
            <person name="Choi Y."/>
            <person name="Hwang K.J."/>
            <person name="Lee S."/>
            <person name="Choi C."/>
        </authorList>
    </citation>
    <scope>NUCLEOTIDE SEQUENCE [LARGE SCALE GENOMIC DNA]</scope>
    <source>
        <strain evidence="2 3">KS 22</strain>
    </source>
</reference>
<accession>A0A7G5C6G5</accession>